<gene>
    <name evidence="7" type="ORF">HGA07_19745</name>
</gene>
<dbReference type="InterPro" id="IPR010432">
    <property type="entry name" value="RDD"/>
</dbReference>
<keyword evidence="8" id="KW-1185">Reference proteome</keyword>
<evidence type="ECO:0000256" key="4">
    <source>
        <dbReference type="ARBA" id="ARBA00023136"/>
    </source>
</evidence>
<sequence>MKTLGEGRGTRRMWVPRAAEDGRLVPAVGVDALLAVGVAVTLTVVLRHPLGDPLFVPMLVGATVGTSLVNHVAGTGIFGGSVGKLLLGLRVVRADDGGRPGLARLVGRWLLGYVIVALFALAEDGGGIGEAFGLRVVRRADLRRHH</sequence>
<dbReference type="GO" id="GO:0016020">
    <property type="term" value="C:membrane"/>
    <property type="evidence" value="ECO:0007669"/>
    <property type="project" value="UniProtKB-SubCell"/>
</dbReference>
<dbReference type="Proteomes" id="UP000523447">
    <property type="component" value="Unassembled WGS sequence"/>
</dbReference>
<comment type="caution">
    <text evidence="7">The sequence shown here is derived from an EMBL/GenBank/DDBJ whole genome shotgun (WGS) entry which is preliminary data.</text>
</comment>
<organism evidence="7 8">
    <name type="scientific">Nocardia veterana</name>
    <dbReference type="NCBI Taxonomy" id="132249"/>
    <lineage>
        <taxon>Bacteria</taxon>
        <taxon>Bacillati</taxon>
        <taxon>Actinomycetota</taxon>
        <taxon>Actinomycetes</taxon>
        <taxon>Mycobacteriales</taxon>
        <taxon>Nocardiaceae</taxon>
        <taxon>Nocardia</taxon>
    </lineage>
</organism>
<evidence type="ECO:0000256" key="3">
    <source>
        <dbReference type="ARBA" id="ARBA00022989"/>
    </source>
</evidence>
<name>A0A7X6M156_9NOCA</name>
<dbReference type="Pfam" id="PF06271">
    <property type="entry name" value="RDD"/>
    <property type="match status" value="1"/>
</dbReference>
<dbReference type="EMBL" id="JAAXPE010000022">
    <property type="protein sequence ID" value="NKY87854.1"/>
    <property type="molecule type" value="Genomic_DNA"/>
</dbReference>
<feature type="domain" description="RDD" evidence="6">
    <location>
        <begin position="49"/>
        <end position="120"/>
    </location>
</feature>
<accession>A0A7X6M156</accession>
<proteinExistence type="predicted"/>
<dbReference type="AlphaFoldDB" id="A0A7X6M156"/>
<evidence type="ECO:0000313" key="8">
    <source>
        <dbReference type="Proteomes" id="UP000523447"/>
    </source>
</evidence>
<keyword evidence="4 5" id="KW-0472">Membrane</keyword>
<feature type="transmembrane region" description="Helical" evidence="5">
    <location>
        <begin position="21"/>
        <end position="48"/>
    </location>
</feature>
<comment type="subcellular location">
    <subcellularLocation>
        <location evidence="1">Membrane</location>
        <topology evidence="1">Multi-pass membrane protein</topology>
    </subcellularLocation>
</comment>
<feature type="transmembrane region" description="Helical" evidence="5">
    <location>
        <begin position="68"/>
        <end position="89"/>
    </location>
</feature>
<keyword evidence="3 5" id="KW-1133">Transmembrane helix</keyword>
<evidence type="ECO:0000256" key="5">
    <source>
        <dbReference type="SAM" id="Phobius"/>
    </source>
</evidence>
<feature type="transmembrane region" description="Helical" evidence="5">
    <location>
        <begin position="101"/>
        <end position="122"/>
    </location>
</feature>
<reference evidence="7 8" key="1">
    <citation type="submission" date="2020-04" db="EMBL/GenBank/DDBJ databases">
        <title>MicrobeNet Type strains.</title>
        <authorList>
            <person name="Nicholson A.C."/>
        </authorList>
    </citation>
    <scope>NUCLEOTIDE SEQUENCE [LARGE SCALE GENOMIC DNA]</scope>
    <source>
        <strain evidence="7 8">DSM 44445</strain>
    </source>
</reference>
<evidence type="ECO:0000256" key="1">
    <source>
        <dbReference type="ARBA" id="ARBA00004141"/>
    </source>
</evidence>
<keyword evidence="2 5" id="KW-0812">Transmembrane</keyword>
<evidence type="ECO:0000313" key="7">
    <source>
        <dbReference type="EMBL" id="NKY87854.1"/>
    </source>
</evidence>
<evidence type="ECO:0000259" key="6">
    <source>
        <dbReference type="Pfam" id="PF06271"/>
    </source>
</evidence>
<protein>
    <submittedName>
        <fullName evidence="7">RDD family protein</fullName>
    </submittedName>
</protein>
<evidence type="ECO:0000256" key="2">
    <source>
        <dbReference type="ARBA" id="ARBA00022692"/>
    </source>
</evidence>
<dbReference type="RefSeq" id="WP_157171709.1">
    <property type="nucleotide sequence ID" value="NZ_CAWPHS010000015.1"/>
</dbReference>